<feature type="transmembrane region" description="Helical" evidence="1">
    <location>
        <begin position="115"/>
        <end position="135"/>
    </location>
</feature>
<accession>A0AA46I6H6</accession>
<evidence type="ECO:0000313" key="2">
    <source>
        <dbReference type="EMBL" id="TDT72401.1"/>
    </source>
</evidence>
<proteinExistence type="predicted"/>
<organism evidence="2 3">
    <name type="scientific">Hypnocyclicus thermotrophus</name>
    <dbReference type="NCBI Taxonomy" id="1627895"/>
    <lineage>
        <taxon>Bacteria</taxon>
        <taxon>Fusobacteriati</taxon>
        <taxon>Fusobacteriota</taxon>
        <taxon>Fusobacteriia</taxon>
        <taxon>Fusobacteriales</taxon>
        <taxon>Fusobacteriaceae</taxon>
        <taxon>Hypnocyclicus</taxon>
    </lineage>
</organism>
<keyword evidence="1" id="KW-0472">Membrane</keyword>
<feature type="transmembrane region" description="Helical" evidence="1">
    <location>
        <begin position="147"/>
        <end position="165"/>
    </location>
</feature>
<reference evidence="2 3" key="1">
    <citation type="submission" date="2019-03" db="EMBL/GenBank/DDBJ databases">
        <title>Genomic Encyclopedia of Type Strains, Phase IV (KMG-IV): sequencing the most valuable type-strain genomes for metagenomic binning, comparative biology and taxonomic classification.</title>
        <authorList>
            <person name="Goeker M."/>
        </authorList>
    </citation>
    <scope>NUCLEOTIDE SEQUENCE [LARGE SCALE GENOMIC DNA]</scope>
    <source>
        <strain evidence="2 3">DSM 100055</strain>
    </source>
</reference>
<keyword evidence="1" id="KW-0812">Transmembrane</keyword>
<dbReference type="Proteomes" id="UP000294678">
    <property type="component" value="Unassembled WGS sequence"/>
</dbReference>
<dbReference type="RefSeq" id="WP_134112020.1">
    <property type="nucleotide sequence ID" value="NZ_SOBG01000001.1"/>
</dbReference>
<dbReference type="AlphaFoldDB" id="A0AA46I6H6"/>
<name>A0AA46I6H6_9FUSO</name>
<sequence>MLNKKNSNYLLKTYKKHDKNSFIIEIDLDKYNEVFNEWDRSHIRKRDIHPELEEYLDSCSEDIPLKYKLVLYLYLPNKIKDEKKEKTIIEAIHNYYEYLLHFNQKKISEINSESLRHLIFSLILLILSFFMKLKIHNVLFNETLIEILYIGAWVLMWEAFHNTFLSTSNIRKKSKEYKRFLQSKIYFYYETRVNN</sequence>
<dbReference type="EMBL" id="SOBG01000001">
    <property type="protein sequence ID" value="TDT72401.1"/>
    <property type="molecule type" value="Genomic_DNA"/>
</dbReference>
<comment type="caution">
    <text evidence="2">The sequence shown here is derived from an EMBL/GenBank/DDBJ whole genome shotgun (WGS) entry which is preliminary data.</text>
</comment>
<keyword evidence="3" id="KW-1185">Reference proteome</keyword>
<protein>
    <submittedName>
        <fullName evidence="2">Uncharacterized protein</fullName>
    </submittedName>
</protein>
<evidence type="ECO:0000256" key="1">
    <source>
        <dbReference type="SAM" id="Phobius"/>
    </source>
</evidence>
<keyword evidence="1" id="KW-1133">Transmembrane helix</keyword>
<evidence type="ECO:0000313" key="3">
    <source>
        <dbReference type="Proteomes" id="UP000294678"/>
    </source>
</evidence>
<gene>
    <name evidence="2" type="ORF">EV215_0205</name>
</gene>